<organism evidence="10 11">
    <name type="scientific">Cichlidogyrus casuarinus</name>
    <dbReference type="NCBI Taxonomy" id="1844966"/>
    <lineage>
        <taxon>Eukaryota</taxon>
        <taxon>Metazoa</taxon>
        <taxon>Spiralia</taxon>
        <taxon>Lophotrochozoa</taxon>
        <taxon>Platyhelminthes</taxon>
        <taxon>Monogenea</taxon>
        <taxon>Monopisthocotylea</taxon>
        <taxon>Dactylogyridea</taxon>
        <taxon>Ancyrocephalidae</taxon>
        <taxon>Cichlidogyrus</taxon>
    </lineage>
</organism>
<dbReference type="GO" id="GO:0045254">
    <property type="term" value="C:pyruvate dehydrogenase complex"/>
    <property type="evidence" value="ECO:0007669"/>
    <property type="project" value="UniProtKB-UniRule"/>
</dbReference>
<evidence type="ECO:0000256" key="4">
    <source>
        <dbReference type="ARBA" id="ARBA00022946"/>
    </source>
</evidence>
<dbReference type="InterPro" id="IPR011053">
    <property type="entry name" value="Single_hybrid_motif"/>
</dbReference>
<comment type="subcellular location">
    <subcellularLocation>
        <location evidence="6">Mitochondrion</location>
    </subcellularLocation>
</comment>
<dbReference type="Pfam" id="PF00364">
    <property type="entry name" value="Biotin_lipoyl"/>
    <property type="match status" value="1"/>
</dbReference>
<dbReference type="InterPro" id="IPR006257">
    <property type="entry name" value="LAT1"/>
</dbReference>
<dbReference type="PROSITE" id="PS51826">
    <property type="entry name" value="PSBD"/>
    <property type="match status" value="1"/>
</dbReference>
<evidence type="ECO:0000256" key="3">
    <source>
        <dbReference type="ARBA" id="ARBA00022823"/>
    </source>
</evidence>
<name>A0ABD2PR78_9PLAT</name>
<dbReference type="SUPFAM" id="SSF51230">
    <property type="entry name" value="Single hybrid motif"/>
    <property type="match status" value="1"/>
</dbReference>
<dbReference type="GO" id="GO:0004742">
    <property type="term" value="F:dihydrolipoyllysine-residue acetyltransferase activity"/>
    <property type="evidence" value="ECO:0007669"/>
    <property type="project" value="UniProtKB-UniRule"/>
</dbReference>
<keyword evidence="2 6" id="KW-0808">Transferase</keyword>
<dbReference type="InterPro" id="IPR003016">
    <property type="entry name" value="2-oxoA_DH_lipoyl-BS"/>
</dbReference>
<dbReference type="Gene3D" id="4.10.320.10">
    <property type="entry name" value="E3-binding domain"/>
    <property type="match status" value="1"/>
</dbReference>
<keyword evidence="4" id="KW-0809">Transit peptide</keyword>
<proteinExistence type="inferred from homology"/>
<dbReference type="Pfam" id="PF00198">
    <property type="entry name" value="2-oxoacid_dh"/>
    <property type="match status" value="1"/>
</dbReference>
<comment type="caution">
    <text evidence="10">The sequence shown here is derived from an EMBL/GenBank/DDBJ whole genome shotgun (WGS) entry which is preliminary data.</text>
</comment>
<dbReference type="InterPro" id="IPR000089">
    <property type="entry name" value="Biotin_lipoyl"/>
</dbReference>
<dbReference type="PROSITE" id="PS00189">
    <property type="entry name" value="LIPOYL"/>
    <property type="match status" value="1"/>
</dbReference>
<comment type="similarity">
    <text evidence="1 6">Belongs to the 2-oxoacid dehydrogenase family.</text>
</comment>
<dbReference type="EMBL" id="JBJKFK010003495">
    <property type="protein sequence ID" value="KAL3309844.1"/>
    <property type="molecule type" value="Genomic_DNA"/>
</dbReference>
<evidence type="ECO:0000256" key="2">
    <source>
        <dbReference type="ARBA" id="ARBA00022679"/>
    </source>
</evidence>
<dbReference type="Gene3D" id="3.30.559.10">
    <property type="entry name" value="Chloramphenicol acetyltransferase-like domain"/>
    <property type="match status" value="1"/>
</dbReference>
<feature type="compositionally biased region" description="Pro residues" evidence="7">
    <location>
        <begin position="86"/>
        <end position="109"/>
    </location>
</feature>
<evidence type="ECO:0000256" key="6">
    <source>
        <dbReference type="RuleBase" id="RU361137"/>
    </source>
</evidence>
<evidence type="ECO:0000313" key="10">
    <source>
        <dbReference type="EMBL" id="KAL3309844.1"/>
    </source>
</evidence>
<evidence type="ECO:0000259" key="9">
    <source>
        <dbReference type="PROSITE" id="PS51826"/>
    </source>
</evidence>
<feature type="domain" description="Lipoyl-binding" evidence="8">
    <location>
        <begin position="1"/>
        <end position="65"/>
    </location>
</feature>
<dbReference type="SUPFAM" id="SSF52777">
    <property type="entry name" value="CoA-dependent acyltransferases"/>
    <property type="match status" value="1"/>
</dbReference>
<sequence length="413" mass="43819">METGTVISWAKSEGEKVSEGDLLAEIETDKATMSLDASEEGYIAKILIKAGTKNIPVGTPLCVVVEDSANVSAFKDFTPSTAPPKADSPPPKAAAPPPQPSPSPPPPTATPVTMTPMVSHSGKRVFASPLAKKMAKERGLDLTSLGVGSGLMGMITFADLANAKAGSGPSRTIQRSPDAIVDVPISGMRATIAKRLCESKQTIPHYYLTIDINLNSALNLRHQINAKLAAKKQDQKVSLNDFIIKAVSEACLKVPECNSSWMGDSIKQYNVVDVSVAVATPNGLITPIVKDAHLKGLVEISSNVKELASRAKANKLRPEEFQGGTFTISNLGMFGISNFSAIINPPQACILAVGGTKKQVVPREDDIKETGLEVSNMMSVTLCCDHRVVDGAVGAQWLAEFKQALEEPAMMLM</sequence>
<dbReference type="FunFam" id="2.40.50.100:FF:000010">
    <property type="entry name" value="Acetyltransferase component of pyruvate dehydrogenase complex"/>
    <property type="match status" value="1"/>
</dbReference>
<keyword evidence="3 6" id="KW-0450">Lipoyl</keyword>
<dbReference type="GO" id="GO:0045333">
    <property type="term" value="P:cellular respiration"/>
    <property type="evidence" value="ECO:0007669"/>
    <property type="project" value="UniProtKB-ARBA"/>
</dbReference>
<dbReference type="Pfam" id="PF02817">
    <property type="entry name" value="E3_binding"/>
    <property type="match status" value="1"/>
</dbReference>
<accession>A0ABD2PR78</accession>
<dbReference type="InterPro" id="IPR001078">
    <property type="entry name" value="2-oxoacid_DH_actylTfrase"/>
</dbReference>
<keyword evidence="5 6" id="KW-0012">Acyltransferase</keyword>
<comment type="catalytic activity">
    <reaction evidence="6">
        <text>N(6)-[(R)-dihydrolipoyl]-L-lysyl-[protein] + acetyl-CoA = N(6)-[(R)-S(8)-acetyldihydrolipoyl]-L-lysyl-[protein] + CoA</text>
        <dbReference type="Rhea" id="RHEA:17017"/>
        <dbReference type="Rhea" id="RHEA-COMP:10475"/>
        <dbReference type="Rhea" id="RHEA-COMP:10478"/>
        <dbReference type="ChEBI" id="CHEBI:57287"/>
        <dbReference type="ChEBI" id="CHEBI:57288"/>
        <dbReference type="ChEBI" id="CHEBI:83100"/>
        <dbReference type="ChEBI" id="CHEBI:83111"/>
        <dbReference type="EC" id="2.3.1.12"/>
    </reaction>
</comment>
<keyword evidence="11" id="KW-1185">Reference proteome</keyword>
<dbReference type="GO" id="GO:0005739">
    <property type="term" value="C:mitochondrion"/>
    <property type="evidence" value="ECO:0007669"/>
    <property type="project" value="UniProtKB-SubCell"/>
</dbReference>
<evidence type="ECO:0000256" key="7">
    <source>
        <dbReference type="SAM" id="MobiDB-lite"/>
    </source>
</evidence>
<dbReference type="InterPro" id="IPR023213">
    <property type="entry name" value="CAT-like_dom_sf"/>
</dbReference>
<dbReference type="InterPro" id="IPR004167">
    <property type="entry name" value="PSBD"/>
</dbReference>
<feature type="domain" description="Peripheral subunit-binding (PSBD)" evidence="9">
    <location>
        <begin position="126"/>
        <end position="164"/>
    </location>
</feature>
<dbReference type="Gene3D" id="2.40.50.100">
    <property type="match status" value="1"/>
</dbReference>
<dbReference type="SUPFAM" id="SSF47005">
    <property type="entry name" value="Peripheral subunit-binding domain of 2-oxo acid dehydrogenase complex"/>
    <property type="match status" value="1"/>
</dbReference>
<dbReference type="CDD" id="cd06849">
    <property type="entry name" value="lipoyl_domain"/>
    <property type="match status" value="1"/>
</dbReference>
<evidence type="ECO:0000313" key="11">
    <source>
        <dbReference type="Proteomes" id="UP001626550"/>
    </source>
</evidence>
<feature type="region of interest" description="Disordered" evidence="7">
    <location>
        <begin position="76"/>
        <end position="116"/>
    </location>
</feature>
<protein>
    <recommendedName>
        <fullName evidence="6">Acetyltransferase component of pyruvate dehydrogenase complex</fullName>
        <ecNumber evidence="6">2.3.1.12</ecNumber>
    </recommendedName>
</protein>
<evidence type="ECO:0000259" key="8">
    <source>
        <dbReference type="PROSITE" id="PS50968"/>
    </source>
</evidence>
<dbReference type="AlphaFoldDB" id="A0ABD2PR78"/>
<dbReference type="InterPro" id="IPR045257">
    <property type="entry name" value="E2/Pdx1"/>
</dbReference>
<dbReference type="InterPro" id="IPR036625">
    <property type="entry name" value="E3-bd_dom_sf"/>
</dbReference>
<gene>
    <name evidence="10" type="ORF">Ciccas_011600</name>
</gene>
<dbReference type="FunFam" id="3.30.559.10:FF:000003">
    <property type="entry name" value="Acetyltransferase component of pyruvate dehydrogenase complex"/>
    <property type="match status" value="1"/>
</dbReference>
<evidence type="ECO:0000256" key="1">
    <source>
        <dbReference type="ARBA" id="ARBA00007317"/>
    </source>
</evidence>
<dbReference type="NCBIfam" id="TIGR01349">
    <property type="entry name" value="PDHac_trf_mito"/>
    <property type="match status" value="1"/>
</dbReference>
<dbReference type="PANTHER" id="PTHR23151:SF90">
    <property type="entry name" value="DIHYDROLIPOYLLYSINE-RESIDUE ACETYLTRANSFERASE COMPONENT OF PYRUVATE DEHYDROGENASE COMPLEX, MITOCHONDRIAL-RELATED"/>
    <property type="match status" value="1"/>
</dbReference>
<reference evidence="10 11" key="1">
    <citation type="submission" date="2024-11" db="EMBL/GenBank/DDBJ databases">
        <title>Adaptive evolution of stress response genes in parasites aligns with host niche diversity.</title>
        <authorList>
            <person name="Hahn C."/>
            <person name="Resl P."/>
        </authorList>
    </citation>
    <scope>NUCLEOTIDE SEQUENCE [LARGE SCALE GENOMIC DNA]</scope>
    <source>
        <strain evidence="10">EGGRZ-B1_66</strain>
        <tissue evidence="10">Body</tissue>
    </source>
</reference>
<dbReference type="EC" id="2.3.1.12" evidence="6"/>
<dbReference type="Proteomes" id="UP001626550">
    <property type="component" value="Unassembled WGS sequence"/>
</dbReference>
<dbReference type="PROSITE" id="PS50968">
    <property type="entry name" value="BIOTINYL_LIPOYL"/>
    <property type="match status" value="1"/>
</dbReference>
<dbReference type="PANTHER" id="PTHR23151">
    <property type="entry name" value="DIHYDROLIPOAMIDE ACETYL/SUCCINYL-TRANSFERASE-RELATED"/>
    <property type="match status" value="1"/>
</dbReference>
<comment type="function">
    <text evidence="6">The pyruvate dehydrogenase complex catalyzes the overall conversion of pyruvate to acetyl-CoA and CO(2).</text>
</comment>
<evidence type="ECO:0000256" key="5">
    <source>
        <dbReference type="ARBA" id="ARBA00023315"/>
    </source>
</evidence>
<comment type="cofactor">
    <cofactor evidence="6">
        <name>(R)-lipoate</name>
        <dbReference type="ChEBI" id="CHEBI:83088"/>
    </cofactor>
    <text evidence="6">Binds 1 lipoyl cofactor covalently.</text>
</comment>